<accession>A0AB73ABE9</accession>
<keyword evidence="1" id="KW-0812">Transmembrane</keyword>
<organism evidence="2 3">
    <name type="scientific">Enterococcus faecium SD2A-2</name>
    <dbReference type="NCBI Taxonomy" id="1244154"/>
    <lineage>
        <taxon>Bacteria</taxon>
        <taxon>Bacillati</taxon>
        <taxon>Bacillota</taxon>
        <taxon>Bacilli</taxon>
        <taxon>Lactobacillales</taxon>
        <taxon>Enterococcaceae</taxon>
        <taxon>Enterococcus</taxon>
    </lineage>
</organism>
<evidence type="ECO:0000313" key="2">
    <source>
        <dbReference type="EMBL" id="EPI14462.1"/>
    </source>
</evidence>
<keyword evidence="1" id="KW-0472">Membrane</keyword>
<comment type="caution">
    <text evidence="2">The sequence shown here is derived from an EMBL/GenBank/DDBJ whole genome shotgun (WGS) entry which is preliminary data.</text>
</comment>
<feature type="transmembrane region" description="Helical" evidence="1">
    <location>
        <begin position="21"/>
        <end position="38"/>
    </location>
</feature>
<protein>
    <submittedName>
        <fullName evidence="2">Uncharacterized protein</fullName>
    </submittedName>
</protein>
<dbReference type="EMBL" id="ATIT01000058">
    <property type="protein sequence ID" value="EPI14462.1"/>
    <property type="molecule type" value="Genomic_DNA"/>
</dbReference>
<name>A0AB73ABE9_ENTFC</name>
<evidence type="ECO:0000256" key="1">
    <source>
        <dbReference type="SAM" id="Phobius"/>
    </source>
</evidence>
<reference evidence="2 3" key="1">
    <citation type="submission" date="2013-06" db="EMBL/GenBank/DDBJ databases">
        <authorList>
            <person name="Weinstock G."/>
            <person name="Sodergren E."/>
            <person name="Lobos E.A."/>
            <person name="Fulton L."/>
            <person name="Fulton R."/>
            <person name="Courtney L."/>
            <person name="Fronick C."/>
            <person name="O'Laughlin M."/>
            <person name="Godfrey J."/>
            <person name="Wilson R.M."/>
            <person name="Miner T."/>
            <person name="Farmer C."/>
            <person name="Delehaunty K."/>
            <person name="Cordes M."/>
            <person name="Minx P."/>
            <person name="Tomlinson C."/>
            <person name="Chen J."/>
            <person name="Wollam A."/>
            <person name="Pepin K.H."/>
            <person name="Bhonagiri V."/>
            <person name="Zhang X."/>
            <person name="Warren W."/>
            <person name="Mitreva M."/>
            <person name="Mardis E.R."/>
            <person name="Wilson R.K."/>
        </authorList>
    </citation>
    <scope>NUCLEOTIDE SEQUENCE [LARGE SCALE GENOMIC DNA]</scope>
    <source>
        <strain evidence="2 3">SD2A-2</strain>
    </source>
</reference>
<sequence length="42" mass="4934">MENSKNAREKRKNSCGKSVHNFCLFFSFIHMLFSVGRIDKLI</sequence>
<proteinExistence type="predicted"/>
<dbReference type="AlphaFoldDB" id="A0AB73ABE9"/>
<evidence type="ECO:0000313" key="3">
    <source>
        <dbReference type="Proteomes" id="UP000014622"/>
    </source>
</evidence>
<gene>
    <name evidence="2" type="ORF">D356_00725</name>
</gene>
<dbReference type="Proteomes" id="UP000014622">
    <property type="component" value="Unassembled WGS sequence"/>
</dbReference>
<keyword evidence="1" id="KW-1133">Transmembrane helix</keyword>